<protein>
    <recommendedName>
        <fullName evidence="1">PKD domain-containing protein</fullName>
    </recommendedName>
</protein>
<dbReference type="GO" id="GO:0004553">
    <property type="term" value="F:hydrolase activity, hydrolyzing O-glycosyl compounds"/>
    <property type="evidence" value="ECO:0007669"/>
    <property type="project" value="UniProtKB-ARBA"/>
</dbReference>
<dbReference type="PANTHER" id="PTHR42535:SF2">
    <property type="entry name" value="CHROMOSOME UNDETERMINED SCAFFOLD_146, WHOLE GENOME SHOTGUN SEQUENCE"/>
    <property type="match status" value="1"/>
</dbReference>
<dbReference type="eggNOG" id="COG2885">
    <property type="taxonomic scope" value="Bacteria"/>
</dbReference>
<dbReference type="Proteomes" id="UP000016584">
    <property type="component" value="Unassembled WGS sequence"/>
</dbReference>
<keyword evidence="3" id="KW-1185">Reference proteome</keyword>
<dbReference type="InterPro" id="IPR013320">
    <property type="entry name" value="ConA-like_dom_sf"/>
</dbReference>
<dbReference type="Pfam" id="PF18911">
    <property type="entry name" value="PKD_4"/>
    <property type="match status" value="1"/>
</dbReference>
<dbReference type="RefSeq" id="WP_021068968.1">
    <property type="nucleotide sequence ID" value="NZ_ATDL01000004.1"/>
</dbReference>
<dbReference type="PANTHER" id="PTHR42535">
    <property type="entry name" value="OOKINETE PROTEIN, PUTATIVE-RELATED"/>
    <property type="match status" value="1"/>
</dbReference>
<dbReference type="OrthoDB" id="1491481at2"/>
<dbReference type="InterPro" id="IPR013783">
    <property type="entry name" value="Ig-like_fold"/>
</dbReference>
<accession>U2HGI2</accession>
<proteinExistence type="predicted"/>
<dbReference type="Gene3D" id="2.60.120.200">
    <property type="match status" value="1"/>
</dbReference>
<dbReference type="InterPro" id="IPR022409">
    <property type="entry name" value="PKD/Chitinase_dom"/>
</dbReference>
<dbReference type="AlphaFoldDB" id="U2HGI2"/>
<dbReference type="SUPFAM" id="SSF49299">
    <property type="entry name" value="PKD domain"/>
    <property type="match status" value="3"/>
</dbReference>
<feature type="domain" description="PKD" evidence="1">
    <location>
        <begin position="46"/>
        <end position="107"/>
    </location>
</feature>
<dbReference type="EMBL" id="ATDL01000004">
    <property type="protein sequence ID" value="ERJ60871.1"/>
    <property type="molecule type" value="Genomic_DNA"/>
</dbReference>
<dbReference type="InterPro" id="IPR035986">
    <property type="entry name" value="PKD_dom_sf"/>
</dbReference>
<reference evidence="2 3" key="1">
    <citation type="journal article" date="2013" name="Genome Announc.">
        <title>The Draft Genome Sequence of Sphingomonas paucimobilis Strain HER1398 (Proteobacteria), Host to the Giant PAU Phage, Indicates That It Is a Member of the Genus Sphingobacterium (Bacteroidetes).</title>
        <authorList>
            <person name="White R.A.III."/>
            <person name="Suttle C.A."/>
        </authorList>
    </citation>
    <scope>NUCLEOTIDE SEQUENCE [LARGE SCALE GENOMIC DNA]</scope>
    <source>
        <strain evidence="2 3">HER1398</strain>
    </source>
</reference>
<dbReference type="SMART" id="SM00089">
    <property type="entry name" value="PKD"/>
    <property type="match status" value="3"/>
</dbReference>
<dbReference type="Pfam" id="PF13385">
    <property type="entry name" value="Laminin_G_3"/>
    <property type="match status" value="1"/>
</dbReference>
<comment type="caution">
    <text evidence="2">The sequence shown here is derived from an EMBL/GenBank/DDBJ whole genome shotgun (WGS) entry which is preliminary data.</text>
</comment>
<dbReference type="PROSITE" id="PS51257">
    <property type="entry name" value="PROKAR_LIPOPROTEIN"/>
    <property type="match status" value="1"/>
</dbReference>
<dbReference type="InterPro" id="IPR000601">
    <property type="entry name" value="PKD_dom"/>
</dbReference>
<name>U2HGI2_9SPHI</name>
<feature type="domain" description="PKD" evidence="1">
    <location>
        <begin position="200"/>
        <end position="265"/>
    </location>
</feature>
<dbReference type="SUPFAM" id="SSF49899">
    <property type="entry name" value="Concanavalin A-like lectins/glucanases"/>
    <property type="match status" value="1"/>
</dbReference>
<evidence type="ECO:0000313" key="3">
    <source>
        <dbReference type="Proteomes" id="UP000016584"/>
    </source>
</evidence>
<dbReference type="STRING" id="1346330.M472_19130"/>
<dbReference type="CDD" id="cd00146">
    <property type="entry name" value="PKD"/>
    <property type="match status" value="3"/>
</dbReference>
<dbReference type="PROSITE" id="PS50093">
    <property type="entry name" value="PKD"/>
    <property type="match status" value="3"/>
</dbReference>
<dbReference type="Gene3D" id="2.60.40.10">
    <property type="entry name" value="Immunoglobulins"/>
    <property type="match status" value="3"/>
</dbReference>
<dbReference type="PATRIC" id="fig|1346330.5.peg.789"/>
<dbReference type="GO" id="GO:0005975">
    <property type="term" value="P:carbohydrate metabolic process"/>
    <property type="evidence" value="ECO:0007669"/>
    <property type="project" value="UniProtKB-ARBA"/>
</dbReference>
<gene>
    <name evidence="2" type="ORF">M472_19130</name>
</gene>
<dbReference type="eggNOG" id="COG3291">
    <property type="taxonomic scope" value="Bacteria"/>
</dbReference>
<dbReference type="Pfam" id="PF00801">
    <property type="entry name" value="PKD"/>
    <property type="match status" value="2"/>
</dbReference>
<evidence type="ECO:0000259" key="1">
    <source>
        <dbReference type="PROSITE" id="PS50093"/>
    </source>
</evidence>
<organism evidence="2 3">
    <name type="scientific">Sphingobacterium paucimobilis HER1398</name>
    <dbReference type="NCBI Taxonomy" id="1346330"/>
    <lineage>
        <taxon>Bacteria</taxon>
        <taxon>Pseudomonadati</taxon>
        <taxon>Bacteroidota</taxon>
        <taxon>Sphingobacteriia</taxon>
        <taxon>Sphingobacteriales</taxon>
        <taxon>Sphingobacteriaceae</taxon>
        <taxon>Sphingobacterium</taxon>
    </lineage>
</organism>
<evidence type="ECO:0000313" key="2">
    <source>
        <dbReference type="EMBL" id="ERJ60871.1"/>
    </source>
</evidence>
<sequence>MNTKFLLVIYIALLGAFSSCKKDDVMEQLAADFTFESEAIQVGNPVVFSDASTGKVSRWNWKFEGGDIEESVLSNPIVIFEQPGKYNVTLEVSNSHGGSVITKEVTVGYDVIEAAFEADKTIVTQGDEVSFIDASTGLVESWTWEFTSAEGIVLTSNEQSPKLKFNEVGIYRAKLTVSNPDFSDVEIKEAFIEVLDASNVSIDFSASSTGTYEGGTIDFTSSSVGTVNSWQWEFEGGTPSTSTAENPSVQYAKPGRYKVKLRGTNIAVTKEKVREGYIVVMPGDRLAAYFPFSGNLNDVGPHKFAPTMRGAVTSLGVDRKAYDSNAAVFNGSSGLVVTDHPALNFGDKDYTVAVWVKASKLAKMMVWQESGDKGSKDNQTWLRLLSNTTDQLVTFATEDSNGGSFVNLNESQKGKWEANQWFHVVTTRSGLKTSIYVNGVFAKEGTSASGVKVVSNAGDFKIGMQRGTNASGDFTYGSYYSGLLDDLVIYNKALSAAEILALYNL</sequence>
<feature type="domain" description="PKD" evidence="1">
    <location>
        <begin position="112"/>
        <end position="179"/>
    </location>
</feature>